<dbReference type="Gene3D" id="3.30.420.10">
    <property type="entry name" value="Ribonuclease H-like superfamily/Ribonuclease H"/>
    <property type="match status" value="1"/>
</dbReference>
<reference evidence="2 3" key="2">
    <citation type="submission" date="2024-11" db="EMBL/GenBank/DDBJ databases">
        <title>Using genomics to understand microbial adaptation to soil warming.</title>
        <authorList>
            <person name="Deangelis K.M. PhD."/>
        </authorList>
    </citation>
    <scope>NUCLEOTIDE SEQUENCE [LARGE SCALE GENOMIC DNA]</scope>
    <source>
        <strain evidence="2 3">GAS97</strain>
    </source>
</reference>
<dbReference type="InterPro" id="IPR038717">
    <property type="entry name" value="Tc1-like_DDE_dom"/>
</dbReference>
<dbReference type="NCBIfam" id="NF033545">
    <property type="entry name" value="transpos_IS630"/>
    <property type="match status" value="1"/>
</dbReference>
<dbReference type="EMBL" id="JBIYDN010000048">
    <property type="protein sequence ID" value="MFK4448340.1"/>
    <property type="molecule type" value="Genomic_DNA"/>
</dbReference>
<dbReference type="RefSeq" id="WP_404614541.1">
    <property type="nucleotide sequence ID" value="NZ_JBIYDN010000048.1"/>
</dbReference>
<reference evidence="2 3" key="1">
    <citation type="submission" date="2024-10" db="EMBL/GenBank/DDBJ databases">
        <authorList>
            <person name="Deangelis K."/>
            <person name="Huntemann M."/>
            <person name="Clum A."/>
            <person name="Wang J."/>
            <person name="Palaniappan K."/>
            <person name="Ritter S."/>
            <person name="Chen I.-M."/>
            <person name="Stamatis D."/>
            <person name="Reddy T."/>
            <person name="O'Malley R."/>
            <person name="Daum C."/>
            <person name="Ng V."/>
            <person name="Ivanova N."/>
            <person name="Kyrpides N."/>
            <person name="Woyke T."/>
        </authorList>
    </citation>
    <scope>NUCLEOTIDE SEQUENCE [LARGE SCALE GENOMIC DNA]</scope>
    <source>
        <strain evidence="2 3">GAS97</strain>
    </source>
</reference>
<evidence type="ECO:0000313" key="2">
    <source>
        <dbReference type="EMBL" id="MFK4448340.1"/>
    </source>
</evidence>
<keyword evidence="3" id="KW-1185">Reference proteome</keyword>
<evidence type="ECO:0000259" key="1">
    <source>
        <dbReference type="Pfam" id="PF13358"/>
    </source>
</evidence>
<dbReference type="InterPro" id="IPR047655">
    <property type="entry name" value="Transpos_IS630-like"/>
</dbReference>
<evidence type="ECO:0000313" key="3">
    <source>
        <dbReference type="Proteomes" id="UP001620514"/>
    </source>
</evidence>
<accession>A0ABW8MXA0</accession>
<gene>
    <name evidence="2" type="ORF">ABH943_008384</name>
</gene>
<dbReference type="Pfam" id="PF13358">
    <property type="entry name" value="DDE_3"/>
    <property type="match status" value="1"/>
</dbReference>
<dbReference type="SUPFAM" id="SSF46689">
    <property type="entry name" value="Homeodomain-like"/>
    <property type="match status" value="1"/>
</dbReference>
<comment type="caution">
    <text evidence="2">The sequence shown here is derived from an EMBL/GenBank/DDBJ whole genome shotgun (WGS) entry which is preliminary data.</text>
</comment>
<protein>
    <submittedName>
        <fullName evidence="2">Transposase</fullName>
    </submittedName>
</protein>
<dbReference type="Proteomes" id="UP001620514">
    <property type="component" value="Unassembled WGS sequence"/>
</dbReference>
<proteinExistence type="predicted"/>
<dbReference type="InterPro" id="IPR009057">
    <property type="entry name" value="Homeodomain-like_sf"/>
</dbReference>
<name>A0ABW8MXA0_9BURK</name>
<dbReference type="InterPro" id="IPR036397">
    <property type="entry name" value="RNaseH_sf"/>
</dbReference>
<dbReference type="Pfam" id="PF13565">
    <property type="entry name" value="HTH_32"/>
    <property type="match status" value="1"/>
</dbReference>
<sequence>MSRTQMSARAKRLGMRLSFPATAPCASGETGVFELRFNDGEATMRKLEIADPQIMQVAIQQEIERSEESRYDHRLHGVLLVSSGYSCTEVGQLFGQAATTVQRWVQRFERGGFEGLREGERPGRPRTLDESQWARIEADLRKTPRDFGFEAGLWDGPVLSEHLRQCYGIELGVRQCQRLFRQMGFRLRKPRPQVAQSDPVRVATVKKLRRLAKRDDVELWSLDECHFQQHGSRCRMWLAPEVRDQVLMHAPTRKSVACFGAVSLSTGRFVWQVCPIFNAETFMSFLRRLLRHRRRGKRIVVVLDNAKYHHANMLKPMLHKYRRDLTLLFLPPYSPQLAPIERVWKLTRRLALHNRYFATLAEVLSAVEACFRHWIGPNEVLRILCCII</sequence>
<organism evidence="2 3">
    <name type="scientific">Caballeronia udeis</name>
    <dbReference type="NCBI Taxonomy" id="1232866"/>
    <lineage>
        <taxon>Bacteria</taxon>
        <taxon>Pseudomonadati</taxon>
        <taxon>Pseudomonadota</taxon>
        <taxon>Betaproteobacteria</taxon>
        <taxon>Burkholderiales</taxon>
        <taxon>Burkholderiaceae</taxon>
        <taxon>Caballeronia</taxon>
    </lineage>
</organism>
<feature type="domain" description="Tc1-like transposase DDE" evidence="1">
    <location>
        <begin position="219"/>
        <end position="362"/>
    </location>
</feature>